<feature type="compositionally biased region" description="Basic and acidic residues" evidence="1">
    <location>
        <begin position="293"/>
        <end position="303"/>
    </location>
</feature>
<evidence type="ECO:0000313" key="2">
    <source>
        <dbReference type="EMBL" id="QBK92438.1"/>
    </source>
</evidence>
<dbReference type="EMBL" id="MK500577">
    <property type="protein sequence ID" value="QBK92438.1"/>
    <property type="molecule type" value="Genomic_DNA"/>
</dbReference>
<protein>
    <submittedName>
        <fullName evidence="2">Uncharacterized protein</fullName>
    </submittedName>
</protein>
<feature type="region of interest" description="Disordered" evidence="1">
    <location>
        <begin position="280"/>
        <end position="303"/>
    </location>
</feature>
<gene>
    <name evidence="2" type="ORF">LCPAC401_00760</name>
</gene>
<sequence length="303" mass="35248">MECKCDALGIVTENGGKYVEELLELFYSLKQEYYTTCFKLCEKPCPRWIWSDLEIRDALAIVSKDGKYFEPRFLSEFSPCCKKPSPIWIWSDLAKAALMEGLANTDMLKFIESKKIDKYYYPDCLEDSAAAGHLGSVQHIFDYGLNPIADCDCDWEKYEKFESVVIRMWKSALEKAVNAGYDSGELFEYLKLMVKISEIDADIDFFCGKISNIPNKSGVSELKMILQEKSESVPDGLRKIRERNYHRSLSRALLIEYESSGDENESDLRRKEERYYLKKSRSSSIEYGEDENDSRYERYVYES</sequence>
<organism evidence="2">
    <name type="scientific">Pithovirus LCPAC401</name>
    <dbReference type="NCBI Taxonomy" id="2506595"/>
    <lineage>
        <taxon>Viruses</taxon>
        <taxon>Pithoviruses</taxon>
    </lineage>
</organism>
<name>A0A481Z982_9VIRU</name>
<proteinExistence type="predicted"/>
<reference evidence="2" key="1">
    <citation type="journal article" date="2019" name="MBio">
        <title>Virus Genomes from Deep Sea Sediments Expand the Ocean Megavirome and Support Independent Origins of Viral Gigantism.</title>
        <authorList>
            <person name="Backstrom D."/>
            <person name="Yutin N."/>
            <person name="Jorgensen S.L."/>
            <person name="Dharamshi J."/>
            <person name="Homa F."/>
            <person name="Zaremba-Niedwiedzka K."/>
            <person name="Spang A."/>
            <person name="Wolf Y.I."/>
            <person name="Koonin E.V."/>
            <person name="Ettema T.J."/>
        </authorList>
    </citation>
    <scope>NUCLEOTIDE SEQUENCE</scope>
</reference>
<accession>A0A481Z982</accession>
<evidence type="ECO:0000256" key="1">
    <source>
        <dbReference type="SAM" id="MobiDB-lite"/>
    </source>
</evidence>